<dbReference type="NCBIfam" id="NF002017">
    <property type="entry name" value="PRK00823.1-2"/>
    <property type="match status" value="1"/>
</dbReference>
<dbReference type="GO" id="GO:0006729">
    <property type="term" value="P:tetrahydrobiopterin biosynthetic process"/>
    <property type="evidence" value="ECO:0007669"/>
    <property type="project" value="InterPro"/>
</dbReference>
<dbReference type="Proteomes" id="UP000677152">
    <property type="component" value="Chromosome"/>
</dbReference>
<dbReference type="InterPro" id="IPR001533">
    <property type="entry name" value="Pterin_deHydtase"/>
</dbReference>
<name>A0AA45R7A7_9PSEU</name>
<gene>
    <name evidence="6" type="ORF">KCV87_16855</name>
</gene>
<comment type="similarity">
    <text evidence="2">Belongs to the pterin-4-alpha-carbinolamine dehydratase family.</text>
</comment>
<evidence type="ECO:0000313" key="7">
    <source>
        <dbReference type="Proteomes" id="UP000677152"/>
    </source>
</evidence>
<accession>A0AA45R7A7</accession>
<sequence>MAELLTDDQLTAELADLPEWTAQGVSLVRTADLPSFRAAIDVVDRVADVAERMDHHPDIDIRWRTLVFHCSTHSAGGITTLDVSLAHEIDRALDALA</sequence>
<dbReference type="PANTHER" id="PTHR12599">
    <property type="entry name" value="PTERIN-4-ALPHA-CARBINOLAMINE DEHYDRATASE"/>
    <property type="match status" value="1"/>
</dbReference>
<keyword evidence="5 6" id="KW-0456">Lyase</keyword>
<dbReference type="CDD" id="cd00488">
    <property type="entry name" value="PCD_DCoH"/>
    <property type="match status" value="1"/>
</dbReference>
<dbReference type="Gene3D" id="3.30.1360.20">
    <property type="entry name" value="Transcriptional coactivator/pterin dehydratase"/>
    <property type="match status" value="1"/>
</dbReference>
<organism evidence="6 7">
    <name type="scientific">Actinosynnema pretiosum subsp. pretiosum</name>
    <dbReference type="NCBI Taxonomy" id="103721"/>
    <lineage>
        <taxon>Bacteria</taxon>
        <taxon>Bacillati</taxon>
        <taxon>Actinomycetota</taxon>
        <taxon>Actinomycetes</taxon>
        <taxon>Pseudonocardiales</taxon>
        <taxon>Pseudonocardiaceae</taxon>
        <taxon>Actinosynnema</taxon>
    </lineage>
</organism>
<dbReference type="GO" id="GO:0008124">
    <property type="term" value="F:4-alpha-hydroxytetrahydrobiopterin dehydratase activity"/>
    <property type="evidence" value="ECO:0007669"/>
    <property type="project" value="UniProtKB-EC"/>
</dbReference>
<reference evidence="6" key="1">
    <citation type="submission" date="2021-04" db="EMBL/GenBank/DDBJ databases">
        <title>Genomic sequence of Actinosynnema pretiosum subsp. pretiosum ATCC 31280 (C-14919).</title>
        <authorList>
            <person name="Bai L."/>
            <person name="Wang X."/>
            <person name="Xiao Y."/>
        </authorList>
    </citation>
    <scope>NUCLEOTIDE SEQUENCE</scope>
    <source>
        <strain evidence="6">ATCC 31280</strain>
    </source>
</reference>
<dbReference type="EMBL" id="CP073249">
    <property type="protein sequence ID" value="QUF07533.1"/>
    <property type="molecule type" value="Genomic_DNA"/>
</dbReference>
<dbReference type="InterPro" id="IPR036428">
    <property type="entry name" value="PCD_sf"/>
</dbReference>
<dbReference type="PANTHER" id="PTHR12599:SF0">
    <property type="entry name" value="PTERIN-4-ALPHA-CARBINOLAMINE DEHYDRATASE"/>
    <property type="match status" value="1"/>
</dbReference>
<evidence type="ECO:0000256" key="2">
    <source>
        <dbReference type="ARBA" id="ARBA00006472"/>
    </source>
</evidence>
<proteinExistence type="inferred from homology"/>
<evidence type="ECO:0000256" key="4">
    <source>
        <dbReference type="ARBA" id="ARBA00021735"/>
    </source>
</evidence>
<protein>
    <recommendedName>
        <fullName evidence="4">Putative pterin-4-alpha-carbinolamine dehydratase</fullName>
        <ecNumber evidence="3">4.2.1.96</ecNumber>
    </recommendedName>
</protein>
<evidence type="ECO:0000313" key="6">
    <source>
        <dbReference type="EMBL" id="QUF07533.1"/>
    </source>
</evidence>
<evidence type="ECO:0000256" key="3">
    <source>
        <dbReference type="ARBA" id="ARBA00013252"/>
    </source>
</evidence>
<dbReference type="AlphaFoldDB" id="A0AA45R7A7"/>
<dbReference type="Pfam" id="PF01329">
    <property type="entry name" value="Pterin_4a"/>
    <property type="match status" value="1"/>
</dbReference>
<dbReference type="SUPFAM" id="SSF55248">
    <property type="entry name" value="PCD-like"/>
    <property type="match status" value="1"/>
</dbReference>
<evidence type="ECO:0000256" key="5">
    <source>
        <dbReference type="ARBA" id="ARBA00023239"/>
    </source>
</evidence>
<comment type="catalytic activity">
    <reaction evidence="1">
        <text>(4aS,6R)-4a-hydroxy-L-erythro-5,6,7,8-tetrahydrobiopterin = (6R)-L-erythro-6,7-dihydrobiopterin + H2O</text>
        <dbReference type="Rhea" id="RHEA:11920"/>
        <dbReference type="ChEBI" id="CHEBI:15377"/>
        <dbReference type="ChEBI" id="CHEBI:15642"/>
        <dbReference type="ChEBI" id="CHEBI:43120"/>
        <dbReference type="EC" id="4.2.1.96"/>
    </reaction>
</comment>
<dbReference type="EC" id="4.2.1.96" evidence="3"/>
<evidence type="ECO:0000256" key="1">
    <source>
        <dbReference type="ARBA" id="ARBA00001554"/>
    </source>
</evidence>